<feature type="domain" description="HTH myb-type" evidence="3">
    <location>
        <begin position="112"/>
        <end position="166"/>
    </location>
</feature>
<dbReference type="InterPro" id="IPR050560">
    <property type="entry name" value="MYB_TF"/>
</dbReference>
<feature type="domain" description="Myb-like" evidence="2">
    <location>
        <begin position="112"/>
        <end position="162"/>
    </location>
</feature>
<evidence type="ECO:0000256" key="1">
    <source>
        <dbReference type="SAM" id="MobiDB-lite"/>
    </source>
</evidence>
<dbReference type="InterPro" id="IPR009057">
    <property type="entry name" value="Homeodomain-like_sf"/>
</dbReference>
<protein>
    <submittedName>
        <fullName evidence="4">Uncharacterized protein</fullName>
    </submittedName>
</protein>
<dbReference type="PROSITE" id="PS51294">
    <property type="entry name" value="HTH_MYB"/>
    <property type="match status" value="2"/>
</dbReference>
<dbReference type="GO" id="GO:0000981">
    <property type="term" value="F:DNA-binding transcription factor activity, RNA polymerase II-specific"/>
    <property type="evidence" value="ECO:0007669"/>
    <property type="project" value="TreeGrafter"/>
</dbReference>
<organism evidence="4">
    <name type="scientific">Haptolina ericina</name>
    <dbReference type="NCBI Taxonomy" id="156174"/>
    <lineage>
        <taxon>Eukaryota</taxon>
        <taxon>Haptista</taxon>
        <taxon>Haptophyta</taxon>
        <taxon>Prymnesiophyceae</taxon>
        <taxon>Prymnesiales</taxon>
        <taxon>Prymnesiaceae</taxon>
        <taxon>Haptolina</taxon>
    </lineage>
</organism>
<dbReference type="Gene3D" id="1.10.10.60">
    <property type="entry name" value="Homeodomain-like"/>
    <property type="match status" value="2"/>
</dbReference>
<feature type="domain" description="HTH myb-type" evidence="3">
    <location>
        <begin position="64"/>
        <end position="111"/>
    </location>
</feature>
<dbReference type="GO" id="GO:0005634">
    <property type="term" value="C:nucleus"/>
    <property type="evidence" value="ECO:0007669"/>
    <property type="project" value="TreeGrafter"/>
</dbReference>
<name>A0A7S3FFZ0_9EUKA</name>
<evidence type="ECO:0000259" key="2">
    <source>
        <dbReference type="PROSITE" id="PS50090"/>
    </source>
</evidence>
<accession>A0A7S3FFZ0</accession>
<dbReference type="SUPFAM" id="SSF46689">
    <property type="entry name" value="Homeodomain-like"/>
    <property type="match status" value="1"/>
</dbReference>
<dbReference type="PANTHER" id="PTHR45614">
    <property type="entry name" value="MYB PROTEIN-RELATED"/>
    <property type="match status" value="1"/>
</dbReference>
<proteinExistence type="predicted"/>
<dbReference type="PROSITE" id="PS50090">
    <property type="entry name" value="MYB_LIKE"/>
    <property type="match status" value="2"/>
</dbReference>
<dbReference type="CDD" id="cd00167">
    <property type="entry name" value="SANT"/>
    <property type="match status" value="2"/>
</dbReference>
<dbReference type="InterPro" id="IPR001005">
    <property type="entry name" value="SANT/Myb"/>
</dbReference>
<dbReference type="SMART" id="SM00717">
    <property type="entry name" value="SANT"/>
    <property type="match status" value="2"/>
</dbReference>
<dbReference type="PANTHER" id="PTHR45614:SF25">
    <property type="entry name" value="MYB PROTEIN"/>
    <property type="match status" value="1"/>
</dbReference>
<dbReference type="InterPro" id="IPR017930">
    <property type="entry name" value="Myb_dom"/>
</dbReference>
<feature type="domain" description="Myb-like" evidence="2">
    <location>
        <begin position="60"/>
        <end position="111"/>
    </location>
</feature>
<evidence type="ECO:0000313" key="4">
    <source>
        <dbReference type="EMBL" id="CAE0145672.1"/>
    </source>
</evidence>
<dbReference type="EMBL" id="HBHX01064944">
    <property type="protein sequence ID" value="CAE0145672.1"/>
    <property type="molecule type" value="Transcribed_RNA"/>
</dbReference>
<dbReference type="AlphaFoldDB" id="A0A7S3FFZ0"/>
<feature type="region of interest" description="Disordered" evidence="1">
    <location>
        <begin position="28"/>
        <end position="57"/>
    </location>
</feature>
<reference evidence="4" key="1">
    <citation type="submission" date="2021-01" db="EMBL/GenBank/DDBJ databases">
        <authorList>
            <person name="Corre E."/>
            <person name="Pelletier E."/>
            <person name="Niang G."/>
            <person name="Scheremetjew M."/>
            <person name="Finn R."/>
            <person name="Kale V."/>
            <person name="Holt S."/>
            <person name="Cochrane G."/>
            <person name="Meng A."/>
            <person name="Brown T."/>
            <person name="Cohen L."/>
        </authorList>
    </citation>
    <scope>NUCLEOTIDE SEQUENCE</scope>
    <source>
        <strain evidence="4">CCMP281</strain>
    </source>
</reference>
<gene>
    <name evidence="4" type="ORF">HERI1096_LOCUS35962</name>
</gene>
<dbReference type="Pfam" id="PF00249">
    <property type="entry name" value="Myb_DNA-binding"/>
    <property type="match status" value="2"/>
</dbReference>
<dbReference type="GO" id="GO:0000978">
    <property type="term" value="F:RNA polymerase II cis-regulatory region sequence-specific DNA binding"/>
    <property type="evidence" value="ECO:0007669"/>
    <property type="project" value="TreeGrafter"/>
</dbReference>
<evidence type="ECO:0000259" key="3">
    <source>
        <dbReference type="PROSITE" id="PS51294"/>
    </source>
</evidence>
<sequence>MPELKRAALKIDVSDETLESSVGVIGIGPGTASSMGSPAPSGRGTPSDLPASTPPAGTWKKHIWKAAEDETLHQLVTTMLDDGGKVRWSAVGAQMNGRSGKQCRERWHNHLSPEVNKAEWTAQEDAAIVRKVQELGTRWSEIVKSFPGRTDNAIKNRWNSMRRKAERKKTKTDPLDGMGHEDEVAAVFASLPCENATPSFIGHLSPSELATPIAKRQRREVALPECWDTDAADVLIAAYCKAQGYPRYRPPRRCGNAVLQLHSTPSCSTPRSVTPVPSSTPPVGKLDGHANATSFETPVAPCPSLGSSPQAPSAHAVCEQLACEQGACEGDSAMVALAGACEAVRCPLQGAD</sequence>